<comment type="caution">
    <text evidence="1">The sequence shown here is derived from an EMBL/GenBank/DDBJ whole genome shotgun (WGS) entry which is preliminary data.</text>
</comment>
<keyword evidence="2" id="KW-1185">Reference proteome</keyword>
<name>A0A6G0TQ68_APHGL</name>
<protein>
    <submittedName>
        <fullName evidence="1">Uncharacterized protein</fullName>
    </submittedName>
</protein>
<accession>A0A6G0TQ68</accession>
<reference evidence="1 2" key="1">
    <citation type="submission" date="2019-08" db="EMBL/GenBank/DDBJ databases">
        <title>The genome of the soybean aphid Biotype 1, its phylome, world population structure and adaptation to the North American continent.</title>
        <authorList>
            <person name="Giordano R."/>
            <person name="Donthu R.K."/>
            <person name="Hernandez A.G."/>
            <person name="Wright C.L."/>
            <person name="Zimin A.V."/>
        </authorList>
    </citation>
    <scope>NUCLEOTIDE SEQUENCE [LARGE SCALE GENOMIC DNA]</scope>
    <source>
        <tissue evidence="1">Whole aphids</tissue>
    </source>
</reference>
<dbReference type="Proteomes" id="UP000475862">
    <property type="component" value="Unassembled WGS sequence"/>
</dbReference>
<evidence type="ECO:0000313" key="1">
    <source>
        <dbReference type="EMBL" id="KAE9536692.1"/>
    </source>
</evidence>
<sequence>MYHVYLNQTWSVSFLRCAWRAAYATKNVDKDTLKCGSDMIHYYRNNIIHNTHTNTQMHSGILIWYLLIHSMLPQSMLNKISMFDLFSSTVIMYKLYASPNRNMCDLFRVPPETMDGPVRVYVAGDKDSFLVIQRPLMGPPVTLASLTKSFPLIITYYNLLEKKYVQFSTVNDK</sequence>
<evidence type="ECO:0000313" key="2">
    <source>
        <dbReference type="Proteomes" id="UP000475862"/>
    </source>
</evidence>
<dbReference type="AlphaFoldDB" id="A0A6G0TQ68"/>
<organism evidence="1 2">
    <name type="scientific">Aphis glycines</name>
    <name type="common">Soybean aphid</name>
    <dbReference type="NCBI Taxonomy" id="307491"/>
    <lineage>
        <taxon>Eukaryota</taxon>
        <taxon>Metazoa</taxon>
        <taxon>Ecdysozoa</taxon>
        <taxon>Arthropoda</taxon>
        <taxon>Hexapoda</taxon>
        <taxon>Insecta</taxon>
        <taxon>Pterygota</taxon>
        <taxon>Neoptera</taxon>
        <taxon>Paraneoptera</taxon>
        <taxon>Hemiptera</taxon>
        <taxon>Sternorrhyncha</taxon>
        <taxon>Aphidomorpha</taxon>
        <taxon>Aphidoidea</taxon>
        <taxon>Aphididae</taxon>
        <taxon>Aphidini</taxon>
        <taxon>Aphis</taxon>
        <taxon>Aphis</taxon>
    </lineage>
</organism>
<feature type="non-terminal residue" evidence="1">
    <location>
        <position position="173"/>
    </location>
</feature>
<proteinExistence type="predicted"/>
<gene>
    <name evidence="1" type="ORF">AGLY_007094</name>
</gene>
<dbReference type="EMBL" id="VYZN01000022">
    <property type="protein sequence ID" value="KAE9536692.1"/>
    <property type="molecule type" value="Genomic_DNA"/>
</dbReference>